<sequence length="451" mass="52625">MQRVALGHFLLEEMDAVSDERLWRKRKLLNDPILGMDRRTVSKKSRKRRKKNVDIAPQQMEKEPVYFSNDLILEAAKFLNYEKWSEMRFLCRRINQLIQNNQAKLQAFEVSSLSMSEIMRRSNSIVSFYQTIQPADVVRKWFQDRGYSCNETTDIPLEKVFAGLNLSRGNALLLSIRAFFEEPTEKNMPLTRGQSKQMRKKRAGKGQNMDRRLSNGVTLRSRIPKLFGAEFNAKYEFCGPILSHFFRLLHHPAAYFREVSMFPPMTDKFCDMSSHSPIRCDQFTLNHLDSSLQNSLKWLKDNVRALNITLSFNYNEKVPDSDLYSLVSEFLLLDATFCARDQIKLDWMSDPAEFVKTLIQKYETLEVAKTILPILIEDCPPGVHEYLDINLVRQDDQSVVDKYCDTCDVKTYELQNRIDVNRKMIAQVNKVARCFEHCCSYGDAIVYVTFE</sequence>
<evidence type="ECO:0000313" key="2">
    <source>
        <dbReference type="EMBL" id="KAI1701894.1"/>
    </source>
</evidence>
<organism evidence="2 3">
    <name type="scientific">Ditylenchus destructor</name>
    <dbReference type="NCBI Taxonomy" id="166010"/>
    <lineage>
        <taxon>Eukaryota</taxon>
        <taxon>Metazoa</taxon>
        <taxon>Ecdysozoa</taxon>
        <taxon>Nematoda</taxon>
        <taxon>Chromadorea</taxon>
        <taxon>Rhabditida</taxon>
        <taxon>Tylenchina</taxon>
        <taxon>Tylenchomorpha</taxon>
        <taxon>Sphaerularioidea</taxon>
        <taxon>Anguinidae</taxon>
        <taxon>Anguininae</taxon>
        <taxon>Ditylenchus</taxon>
    </lineage>
</organism>
<proteinExistence type="predicted"/>
<evidence type="ECO:0000313" key="3">
    <source>
        <dbReference type="Proteomes" id="UP001201812"/>
    </source>
</evidence>
<feature type="region of interest" description="Disordered" evidence="1">
    <location>
        <begin position="187"/>
        <end position="210"/>
    </location>
</feature>
<gene>
    <name evidence="2" type="ORF">DdX_15841</name>
</gene>
<reference evidence="2" key="1">
    <citation type="submission" date="2022-01" db="EMBL/GenBank/DDBJ databases">
        <title>Genome Sequence Resource for Two Populations of Ditylenchus destructor, the Migratory Endoparasitic Phytonematode.</title>
        <authorList>
            <person name="Zhang H."/>
            <person name="Lin R."/>
            <person name="Xie B."/>
        </authorList>
    </citation>
    <scope>NUCLEOTIDE SEQUENCE</scope>
    <source>
        <strain evidence="2">BazhouSP</strain>
    </source>
</reference>
<dbReference type="EMBL" id="JAKKPZ010000109">
    <property type="protein sequence ID" value="KAI1701894.1"/>
    <property type="molecule type" value="Genomic_DNA"/>
</dbReference>
<dbReference type="AlphaFoldDB" id="A0AAD4QUE9"/>
<accession>A0AAD4QUE9</accession>
<protein>
    <submittedName>
        <fullName evidence="2">Uncharacterized protein</fullName>
    </submittedName>
</protein>
<dbReference type="Proteomes" id="UP001201812">
    <property type="component" value="Unassembled WGS sequence"/>
</dbReference>
<name>A0AAD4QUE9_9BILA</name>
<evidence type="ECO:0000256" key="1">
    <source>
        <dbReference type="SAM" id="MobiDB-lite"/>
    </source>
</evidence>
<comment type="caution">
    <text evidence="2">The sequence shown here is derived from an EMBL/GenBank/DDBJ whole genome shotgun (WGS) entry which is preliminary data.</text>
</comment>
<keyword evidence="3" id="KW-1185">Reference proteome</keyword>